<comment type="caution">
    <text evidence="2">The sequence shown here is derived from an EMBL/GenBank/DDBJ whole genome shotgun (WGS) entry which is preliminary data.</text>
</comment>
<evidence type="ECO:0000256" key="1">
    <source>
        <dbReference type="SAM" id="Phobius"/>
    </source>
</evidence>
<feature type="transmembrane region" description="Helical" evidence="1">
    <location>
        <begin position="7"/>
        <end position="28"/>
    </location>
</feature>
<protein>
    <recommendedName>
        <fullName evidence="4">Transposase</fullName>
    </recommendedName>
</protein>
<reference evidence="2 3" key="1">
    <citation type="journal article" date="2013" name="Genome Announc.">
        <title>Genome Sequence of the Pigment-Producing Bacterium Pseudogulbenkiania ferrooxidans, Isolated from Loktak Lake.</title>
        <authorList>
            <person name="Puranik S."/>
            <person name="Talkal R."/>
            <person name="Qureshi A."/>
            <person name="Khardenavis A."/>
            <person name="Kapley A."/>
            <person name="Purohit H.J."/>
        </authorList>
    </citation>
    <scope>NUCLEOTIDE SEQUENCE [LARGE SCALE GENOMIC DNA]</scope>
    <source>
        <strain evidence="2 3">EGD-HP2</strain>
    </source>
</reference>
<evidence type="ECO:0000313" key="2">
    <source>
        <dbReference type="EMBL" id="ERE04702.1"/>
    </source>
</evidence>
<accession>A0ABN0N557</accession>
<dbReference type="EMBL" id="AVPH01000250">
    <property type="protein sequence ID" value="ERE04702.1"/>
    <property type="molecule type" value="Genomic_DNA"/>
</dbReference>
<keyword evidence="1" id="KW-0812">Transmembrane</keyword>
<evidence type="ECO:0008006" key="4">
    <source>
        <dbReference type="Google" id="ProtNLM"/>
    </source>
</evidence>
<keyword evidence="1" id="KW-1133">Transmembrane helix</keyword>
<evidence type="ECO:0000313" key="3">
    <source>
        <dbReference type="Proteomes" id="UP000016426"/>
    </source>
</evidence>
<organism evidence="2 3">
    <name type="scientific">Pseudogulbenkiania ferrooxidans EGD-HP2</name>
    <dbReference type="NCBI Taxonomy" id="1388764"/>
    <lineage>
        <taxon>Bacteria</taxon>
        <taxon>Pseudomonadati</taxon>
        <taxon>Pseudomonadota</taxon>
        <taxon>Betaproteobacteria</taxon>
        <taxon>Neisseriales</taxon>
        <taxon>Chromobacteriaceae</taxon>
        <taxon>Pseudogulbenkiania</taxon>
    </lineage>
</organism>
<keyword evidence="1" id="KW-0472">Membrane</keyword>
<dbReference type="Proteomes" id="UP000016426">
    <property type="component" value="Unassembled WGS sequence"/>
</dbReference>
<name>A0ABN0N557_9NEIS</name>
<sequence>MESILRVNFVIAHFLLVFHGKTISSMLMDKLFL</sequence>
<proteinExistence type="predicted"/>
<gene>
    <name evidence="2" type="ORF">O166_11045</name>
</gene>
<keyword evidence="3" id="KW-1185">Reference proteome</keyword>